<evidence type="ECO:0000313" key="2">
    <source>
        <dbReference type="Proteomes" id="UP000250235"/>
    </source>
</evidence>
<dbReference type="Proteomes" id="UP000250235">
    <property type="component" value="Unassembled WGS sequence"/>
</dbReference>
<sequence length="80" mass="9203">IIYLKGVFLEGNYKKMVELNPSPFNVVLADGTYQGQITLGLKFIPNVSLPPNCLFNWFTNKFLNFIKCDIFLLCTSSMYR</sequence>
<organism evidence="1 2">
    <name type="scientific">Dorcoceras hygrometricum</name>
    <dbReference type="NCBI Taxonomy" id="472368"/>
    <lineage>
        <taxon>Eukaryota</taxon>
        <taxon>Viridiplantae</taxon>
        <taxon>Streptophyta</taxon>
        <taxon>Embryophyta</taxon>
        <taxon>Tracheophyta</taxon>
        <taxon>Spermatophyta</taxon>
        <taxon>Magnoliopsida</taxon>
        <taxon>eudicotyledons</taxon>
        <taxon>Gunneridae</taxon>
        <taxon>Pentapetalae</taxon>
        <taxon>asterids</taxon>
        <taxon>lamiids</taxon>
        <taxon>Lamiales</taxon>
        <taxon>Gesneriaceae</taxon>
        <taxon>Didymocarpoideae</taxon>
        <taxon>Trichosporeae</taxon>
        <taxon>Loxocarpinae</taxon>
        <taxon>Dorcoceras</taxon>
    </lineage>
</organism>
<gene>
    <name evidence="1" type="ORF">F511_21395</name>
</gene>
<reference evidence="1 2" key="1">
    <citation type="journal article" date="2015" name="Proc. Natl. Acad. Sci. U.S.A.">
        <title>The resurrection genome of Boea hygrometrica: A blueprint for survival of dehydration.</title>
        <authorList>
            <person name="Xiao L."/>
            <person name="Yang G."/>
            <person name="Zhang L."/>
            <person name="Yang X."/>
            <person name="Zhao S."/>
            <person name="Ji Z."/>
            <person name="Zhou Q."/>
            <person name="Hu M."/>
            <person name="Wang Y."/>
            <person name="Chen M."/>
            <person name="Xu Y."/>
            <person name="Jin H."/>
            <person name="Xiao X."/>
            <person name="Hu G."/>
            <person name="Bao F."/>
            <person name="Hu Y."/>
            <person name="Wan P."/>
            <person name="Li L."/>
            <person name="Deng X."/>
            <person name="Kuang T."/>
            <person name="Xiang C."/>
            <person name="Zhu J.K."/>
            <person name="Oliver M.J."/>
            <person name="He Y."/>
        </authorList>
    </citation>
    <scope>NUCLEOTIDE SEQUENCE [LARGE SCALE GENOMIC DNA]</scope>
    <source>
        <strain evidence="2">cv. XS01</strain>
    </source>
</reference>
<name>A0A2Z7CI10_9LAMI</name>
<dbReference type="OrthoDB" id="195679at2759"/>
<evidence type="ECO:0000313" key="1">
    <source>
        <dbReference type="EMBL" id="KZV46313.1"/>
    </source>
</evidence>
<dbReference type="EMBL" id="KQ995678">
    <property type="protein sequence ID" value="KZV46313.1"/>
    <property type="molecule type" value="Genomic_DNA"/>
</dbReference>
<proteinExistence type="predicted"/>
<feature type="non-terminal residue" evidence="1">
    <location>
        <position position="1"/>
    </location>
</feature>
<keyword evidence="2" id="KW-1185">Reference proteome</keyword>
<protein>
    <submittedName>
        <fullName evidence="1">Uncharacterized protein</fullName>
    </submittedName>
</protein>
<accession>A0A2Z7CI10</accession>
<dbReference type="AlphaFoldDB" id="A0A2Z7CI10"/>